<dbReference type="InterPro" id="IPR013560">
    <property type="entry name" value="DUF1722"/>
</dbReference>
<comment type="caution">
    <text evidence="2">The sequence shown here is derived from an EMBL/GenBank/DDBJ whole genome shotgun (WGS) entry which is preliminary data.</text>
</comment>
<name>A0ABS2ZGD3_9BACL</name>
<gene>
    <name evidence="2" type="ORF">JYA64_13865</name>
</gene>
<organism evidence="2 3">
    <name type="scientific">Fictibacillus barbaricus</name>
    <dbReference type="NCBI Taxonomy" id="182136"/>
    <lineage>
        <taxon>Bacteria</taxon>
        <taxon>Bacillati</taxon>
        <taxon>Bacillota</taxon>
        <taxon>Bacilli</taxon>
        <taxon>Bacillales</taxon>
        <taxon>Fictibacillaceae</taxon>
        <taxon>Fictibacillus</taxon>
    </lineage>
</organism>
<feature type="domain" description="DUF1722" evidence="1">
    <location>
        <begin position="13"/>
        <end position="128"/>
    </location>
</feature>
<dbReference type="EMBL" id="JAFHKS010000044">
    <property type="protein sequence ID" value="MBN3546388.1"/>
    <property type="molecule type" value="Genomic_DNA"/>
</dbReference>
<keyword evidence="3" id="KW-1185">Reference proteome</keyword>
<reference evidence="2 3" key="1">
    <citation type="submission" date="2021-01" db="EMBL/GenBank/DDBJ databases">
        <title>Genome Sequencing of Type Strains.</title>
        <authorList>
            <person name="Lemaire J.F."/>
            <person name="Inderbitzin P."/>
            <person name="Collins S.B."/>
            <person name="Wespe N."/>
            <person name="Knight-Connoni V."/>
        </authorList>
    </citation>
    <scope>NUCLEOTIDE SEQUENCE [LARGE SCALE GENOMIC DNA]</scope>
    <source>
        <strain evidence="2 3">DSM 14730</strain>
    </source>
</reference>
<dbReference type="Pfam" id="PF08349">
    <property type="entry name" value="DUF1722"/>
    <property type="match status" value="1"/>
</dbReference>
<accession>A0ABS2ZGD3</accession>
<dbReference type="Proteomes" id="UP001319060">
    <property type="component" value="Unassembled WGS sequence"/>
</dbReference>
<protein>
    <submittedName>
        <fullName evidence="2">DUF1722 domain-containing protein</fullName>
    </submittedName>
</protein>
<dbReference type="RefSeq" id="WP_188400723.1">
    <property type="nucleotide sequence ID" value="NZ_BMCE01000001.1"/>
</dbReference>
<sequence length="129" mass="15410">MKKETEILWASEKYSIMAKGYNFYKEIQGKMREAAFEADYKEIMMMIADFSEKPFERRALGNTLEHVWGYFKESADESDKQHFFSLLATLRDSNEKYFNDVPYEIGLFLQFLLQKYPSDYLSRSTFIKN</sequence>
<evidence type="ECO:0000313" key="3">
    <source>
        <dbReference type="Proteomes" id="UP001319060"/>
    </source>
</evidence>
<evidence type="ECO:0000259" key="1">
    <source>
        <dbReference type="Pfam" id="PF08349"/>
    </source>
</evidence>
<proteinExistence type="predicted"/>
<evidence type="ECO:0000313" key="2">
    <source>
        <dbReference type="EMBL" id="MBN3546388.1"/>
    </source>
</evidence>